<dbReference type="PANTHER" id="PTHR45138">
    <property type="entry name" value="REGULATORY COMPONENTS OF SENSORY TRANSDUCTION SYSTEM"/>
    <property type="match status" value="1"/>
</dbReference>
<evidence type="ECO:0000259" key="1">
    <source>
        <dbReference type="PROSITE" id="PS50887"/>
    </source>
</evidence>
<dbReference type="EMBL" id="CP002780">
    <property type="protein sequence ID" value="AEG60596.1"/>
    <property type="molecule type" value="Genomic_DNA"/>
</dbReference>
<proteinExistence type="predicted"/>
<dbReference type="KEGG" id="dru:Desru_2354"/>
<dbReference type="Proteomes" id="UP000009234">
    <property type="component" value="Chromosome"/>
</dbReference>
<organism evidence="2 3">
    <name type="scientific">Desulforamulus ruminis (strain ATCC 23193 / DSM 2154 / NCIMB 8452 / DL)</name>
    <name type="common">Desulfotomaculum ruminis</name>
    <dbReference type="NCBI Taxonomy" id="696281"/>
    <lineage>
        <taxon>Bacteria</taxon>
        <taxon>Bacillati</taxon>
        <taxon>Bacillota</taxon>
        <taxon>Clostridia</taxon>
        <taxon>Eubacteriales</taxon>
        <taxon>Peptococcaceae</taxon>
        <taxon>Desulforamulus</taxon>
    </lineage>
</organism>
<dbReference type="RefSeq" id="WP_013842352.1">
    <property type="nucleotide sequence ID" value="NC_015589.1"/>
</dbReference>
<dbReference type="InterPro" id="IPR000160">
    <property type="entry name" value="GGDEF_dom"/>
</dbReference>
<dbReference type="FunFam" id="3.30.70.270:FF:000001">
    <property type="entry name" value="Diguanylate cyclase domain protein"/>
    <property type="match status" value="1"/>
</dbReference>
<dbReference type="eggNOG" id="COG3706">
    <property type="taxonomic scope" value="Bacteria"/>
</dbReference>
<gene>
    <name evidence="2" type="ordered locus">Desru_2354</name>
</gene>
<dbReference type="PANTHER" id="PTHR45138:SF9">
    <property type="entry name" value="DIGUANYLATE CYCLASE DGCM-RELATED"/>
    <property type="match status" value="1"/>
</dbReference>
<dbReference type="GO" id="GO:0043709">
    <property type="term" value="P:cell adhesion involved in single-species biofilm formation"/>
    <property type="evidence" value="ECO:0007669"/>
    <property type="project" value="TreeGrafter"/>
</dbReference>
<reference evidence="2 3" key="2">
    <citation type="journal article" date="2012" name="Stand. Genomic Sci.">
        <title>Complete genome sequence of the sulfate-reducing firmicute Desulfotomaculum ruminis type strain (DL(T)).</title>
        <authorList>
            <person name="Spring S."/>
            <person name="Visser M."/>
            <person name="Lu M."/>
            <person name="Copeland A."/>
            <person name="Lapidus A."/>
            <person name="Lucas S."/>
            <person name="Cheng J.F."/>
            <person name="Han C."/>
            <person name="Tapia R."/>
            <person name="Goodwin L.A."/>
            <person name="Pitluck S."/>
            <person name="Ivanova N."/>
            <person name="Land M."/>
            <person name="Hauser L."/>
            <person name="Larimer F."/>
            <person name="Rohde M."/>
            <person name="Goker M."/>
            <person name="Detter J.C."/>
            <person name="Kyrpides N.C."/>
            <person name="Woyke T."/>
            <person name="Schaap P.J."/>
            <person name="Plugge C.M."/>
            <person name="Muyzer G."/>
            <person name="Kuever J."/>
            <person name="Pereira I.A."/>
            <person name="Parshina S.N."/>
            <person name="Bernier-Latmani R."/>
            <person name="Stams A.J."/>
            <person name="Klenk H.P."/>
        </authorList>
    </citation>
    <scope>NUCLEOTIDE SEQUENCE [LARGE SCALE GENOMIC DNA]</scope>
    <source>
        <strain evidence="3">ATCC 23193 / DSM 2154 / NCIB 8452 / DL</strain>
    </source>
</reference>
<feature type="domain" description="GGDEF" evidence="1">
    <location>
        <begin position="167"/>
        <end position="299"/>
    </location>
</feature>
<accession>F6DMC9</accession>
<dbReference type="HOGENOM" id="CLU_000445_11_4_9"/>
<dbReference type="InterPro" id="IPR043128">
    <property type="entry name" value="Rev_trsase/Diguanyl_cyclase"/>
</dbReference>
<dbReference type="GO" id="GO:1902201">
    <property type="term" value="P:negative regulation of bacterial-type flagellum-dependent cell motility"/>
    <property type="evidence" value="ECO:0007669"/>
    <property type="project" value="TreeGrafter"/>
</dbReference>
<dbReference type="SMART" id="SM00267">
    <property type="entry name" value="GGDEF"/>
    <property type="match status" value="1"/>
</dbReference>
<dbReference type="OrthoDB" id="9783388at2"/>
<dbReference type="PROSITE" id="PS50887">
    <property type="entry name" value="GGDEF"/>
    <property type="match status" value="1"/>
</dbReference>
<dbReference type="GO" id="GO:0005886">
    <property type="term" value="C:plasma membrane"/>
    <property type="evidence" value="ECO:0007669"/>
    <property type="project" value="TreeGrafter"/>
</dbReference>
<name>F6DMC9_DESRL</name>
<reference evidence="3" key="1">
    <citation type="submission" date="2011-05" db="EMBL/GenBank/DDBJ databases">
        <title>Complete sequence of Desulfotomaculum ruminis DSM 2154.</title>
        <authorList>
            <person name="Lucas S."/>
            <person name="Copeland A."/>
            <person name="Lapidus A."/>
            <person name="Cheng J.-F."/>
            <person name="Goodwin L."/>
            <person name="Pitluck S."/>
            <person name="Lu M."/>
            <person name="Detter J.C."/>
            <person name="Han C."/>
            <person name="Tapia R."/>
            <person name="Land M."/>
            <person name="Hauser L."/>
            <person name="Kyrpides N."/>
            <person name="Ivanova N."/>
            <person name="Mikhailova N."/>
            <person name="Pagani I."/>
            <person name="Stams A.J.M."/>
            <person name="Plugge C.M."/>
            <person name="Muyzer G."/>
            <person name="Kuever J."/>
            <person name="Parshina S.N."/>
            <person name="Ivanova A.E."/>
            <person name="Nazina T.N."/>
            <person name="Brambilla E."/>
            <person name="Spring S."/>
            <person name="Klenk H.-P."/>
            <person name="Woyke T."/>
        </authorList>
    </citation>
    <scope>NUCLEOTIDE SEQUENCE [LARGE SCALE GENOMIC DNA]</scope>
    <source>
        <strain evidence="3">ATCC 23193 / DSM 2154 / NCIB 8452 / DL</strain>
    </source>
</reference>
<dbReference type="NCBIfam" id="TIGR00254">
    <property type="entry name" value="GGDEF"/>
    <property type="match status" value="1"/>
</dbReference>
<evidence type="ECO:0000313" key="3">
    <source>
        <dbReference type="Proteomes" id="UP000009234"/>
    </source>
</evidence>
<dbReference type="InterPro" id="IPR050469">
    <property type="entry name" value="Diguanylate_Cyclase"/>
</dbReference>
<dbReference type="GO" id="GO:0052621">
    <property type="term" value="F:diguanylate cyclase activity"/>
    <property type="evidence" value="ECO:0007669"/>
    <property type="project" value="TreeGrafter"/>
</dbReference>
<dbReference type="InterPro" id="IPR029787">
    <property type="entry name" value="Nucleotide_cyclase"/>
</dbReference>
<dbReference type="Gene3D" id="3.30.70.270">
    <property type="match status" value="1"/>
</dbReference>
<dbReference type="Pfam" id="PF00990">
    <property type="entry name" value="GGDEF"/>
    <property type="match status" value="1"/>
</dbReference>
<keyword evidence="3" id="KW-1185">Reference proteome</keyword>
<evidence type="ECO:0000313" key="2">
    <source>
        <dbReference type="EMBL" id="AEG60596.1"/>
    </source>
</evidence>
<sequence length="299" mass="33504">MMKFASMDDAAEKIKMLKNLYIGIRIVDPKSKAAVDVLHQSPTAKLPLCYQFWDTGRICENCISMRALNGNGTAIKIAGKSRGIYAVTAVPVLIADRRLVMELIQDVTGNLCFETGETCNDPNLLMTSISKHIEYLLTRDELTGLYNRRFIDERLPGALEEMHKSGEPLSVIYADLDFFKSVNDAYGHVVGDQVLCGVGKVFQENVRSEESWVARYGGEEFLICLPGIDCKTALQIAERLRKAIMQEEFQIGEKVLHITCSFGVETLCGKKHKITAREVVELADKKLYKAKYNGRNKVV</sequence>
<dbReference type="CDD" id="cd01949">
    <property type="entry name" value="GGDEF"/>
    <property type="match status" value="1"/>
</dbReference>
<protein>
    <submittedName>
        <fullName evidence="2">Diguanylate cyclase</fullName>
    </submittedName>
</protein>
<dbReference type="STRING" id="696281.Desru_2354"/>
<dbReference type="AlphaFoldDB" id="F6DMC9"/>
<dbReference type="SUPFAM" id="SSF55073">
    <property type="entry name" value="Nucleotide cyclase"/>
    <property type="match status" value="1"/>
</dbReference>